<dbReference type="PANTHER" id="PTHR24347">
    <property type="entry name" value="SERINE/THREONINE-PROTEIN KINASE"/>
    <property type="match status" value="1"/>
</dbReference>
<dbReference type="PROSITE" id="PS00108">
    <property type="entry name" value="PROTEIN_KINASE_ST"/>
    <property type="match status" value="1"/>
</dbReference>
<keyword evidence="1 3" id="KW-0547">Nucleotide-binding</keyword>
<gene>
    <name evidence="6" type="ORF">BASA50_009504</name>
</gene>
<evidence type="ECO:0000256" key="3">
    <source>
        <dbReference type="PROSITE-ProRule" id="PRU10141"/>
    </source>
</evidence>
<feature type="domain" description="Protein kinase" evidence="5">
    <location>
        <begin position="34"/>
        <end position="293"/>
    </location>
</feature>
<keyword evidence="4" id="KW-0808">Transferase</keyword>
<evidence type="ECO:0000313" key="6">
    <source>
        <dbReference type="EMBL" id="KAH6590243.1"/>
    </source>
</evidence>
<dbReference type="EMBL" id="JAFCIX010000435">
    <property type="protein sequence ID" value="KAH6590243.1"/>
    <property type="molecule type" value="Genomic_DNA"/>
</dbReference>
<reference evidence="6 7" key="1">
    <citation type="submission" date="2021-02" db="EMBL/GenBank/DDBJ databases">
        <title>Variation within the Batrachochytrium salamandrivorans European outbreak.</title>
        <authorList>
            <person name="Kelly M."/>
            <person name="Pasmans F."/>
            <person name="Shea T.P."/>
            <person name="Munoz J.F."/>
            <person name="Carranza S."/>
            <person name="Cuomo C.A."/>
            <person name="Martel A."/>
        </authorList>
    </citation>
    <scope>NUCLEOTIDE SEQUENCE [LARGE SCALE GENOMIC DNA]</scope>
    <source>
        <strain evidence="6 7">AMFP18/2</strain>
    </source>
</reference>
<sequence>MGFLDKLFGRKETPDSGSHTVRAGAISNEFEANYFIGNPLGTGAFAIVKEAIRKSDSVKFAVKIVDKTKVKGQESLIAGEIAVLKQLNHPNIVTLVDLYTTPQSYYLVMNLATGGELFDRILAKGSYTEKDAARIISQILEALAYLHNKNIVHRDLKPENVIFESRAEDSRVLLTDFGLSKTIKSNAFLTTSCGTPHYVPPEILKDYGHSTPVDMWSLGVITYVLLSGYTPFWGGETNSTTALYQSIVEGKYEFDPEYWGNISSDAKDFISKLLLVDPSARMTANVALLHPWLNTDSAVDLLPVMRKNFDAKKTFKKALIAITTIRQASIVGKTKSQTDVNQVPEI</sequence>
<dbReference type="InterPro" id="IPR011009">
    <property type="entry name" value="Kinase-like_dom_sf"/>
</dbReference>
<keyword evidence="4" id="KW-0418">Kinase</keyword>
<evidence type="ECO:0000256" key="4">
    <source>
        <dbReference type="RuleBase" id="RU000304"/>
    </source>
</evidence>
<dbReference type="Pfam" id="PF00069">
    <property type="entry name" value="Pkinase"/>
    <property type="match status" value="1"/>
</dbReference>
<feature type="binding site" evidence="3">
    <location>
        <position position="63"/>
    </location>
    <ligand>
        <name>ATP</name>
        <dbReference type="ChEBI" id="CHEBI:30616"/>
    </ligand>
</feature>
<dbReference type="PROSITE" id="PS00107">
    <property type="entry name" value="PROTEIN_KINASE_ATP"/>
    <property type="match status" value="1"/>
</dbReference>
<keyword evidence="2 3" id="KW-0067">ATP-binding</keyword>
<protein>
    <recommendedName>
        <fullName evidence="5">Protein kinase domain-containing protein</fullName>
    </recommendedName>
</protein>
<dbReference type="PROSITE" id="PS50011">
    <property type="entry name" value="PROTEIN_KINASE_DOM"/>
    <property type="match status" value="1"/>
</dbReference>
<proteinExistence type="inferred from homology"/>
<keyword evidence="4" id="KW-0723">Serine/threonine-protein kinase</keyword>
<dbReference type="CDD" id="cd05117">
    <property type="entry name" value="STKc_CAMK"/>
    <property type="match status" value="1"/>
</dbReference>
<accession>A0ABQ8F415</accession>
<keyword evidence="7" id="KW-1185">Reference proteome</keyword>
<dbReference type="SUPFAM" id="SSF56112">
    <property type="entry name" value="Protein kinase-like (PK-like)"/>
    <property type="match status" value="1"/>
</dbReference>
<evidence type="ECO:0000256" key="2">
    <source>
        <dbReference type="ARBA" id="ARBA00022840"/>
    </source>
</evidence>
<organism evidence="6 7">
    <name type="scientific">Batrachochytrium salamandrivorans</name>
    <dbReference type="NCBI Taxonomy" id="1357716"/>
    <lineage>
        <taxon>Eukaryota</taxon>
        <taxon>Fungi</taxon>
        <taxon>Fungi incertae sedis</taxon>
        <taxon>Chytridiomycota</taxon>
        <taxon>Chytridiomycota incertae sedis</taxon>
        <taxon>Chytridiomycetes</taxon>
        <taxon>Rhizophydiales</taxon>
        <taxon>Rhizophydiales incertae sedis</taxon>
        <taxon>Batrachochytrium</taxon>
    </lineage>
</organism>
<evidence type="ECO:0000259" key="5">
    <source>
        <dbReference type="PROSITE" id="PS50011"/>
    </source>
</evidence>
<dbReference type="InterPro" id="IPR017441">
    <property type="entry name" value="Protein_kinase_ATP_BS"/>
</dbReference>
<dbReference type="Gene3D" id="1.10.510.10">
    <property type="entry name" value="Transferase(Phosphotransferase) domain 1"/>
    <property type="match status" value="1"/>
</dbReference>
<comment type="caution">
    <text evidence="6">The sequence shown here is derived from an EMBL/GenBank/DDBJ whole genome shotgun (WGS) entry which is preliminary data.</text>
</comment>
<name>A0ABQ8F415_9FUNG</name>
<dbReference type="Gene3D" id="3.30.200.20">
    <property type="entry name" value="Phosphorylase Kinase, domain 1"/>
    <property type="match status" value="1"/>
</dbReference>
<evidence type="ECO:0000313" key="7">
    <source>
        <dbReference type="Proteomes" id="UP001648503"/>
    </source>
</evidence>
<dbReference type="Proteomes" id="UP001648503">
    <property type="component" value="Unassembled WGS sequence"/>
</dbReference>
<comment type="similarity">
    <text evidence="4">Belongs to the protein kinase superfamily.</text>
</comment>
<evidence type="ECO:0000256" key="1">
    <source>
        <dbReference type="ARBA" id="ARBA00022741"/>
    </source>
</evidence>
<dbReference type="SMART" id="SM00220">
    <property type="entry name" value="S_TKc"/>
    <property type="match status" value="1"/>
</dbReference>
<dbReference type="InterPro" id="IPR000719">
    <property type="entry name" value="Prot_kinase_dom"/>
</dbReference>
<dbReference type="InterPro" id="IPR008271">
    <property type="entry name" value="Ser/Thr_kinase_AS"/>
</dbReference>